<protein>
    <submittedName>
        <fullName evidence="2">DUF805 domain-containing protein</fullName>
    </submittedName>
</protein>
<feature type="transmembrane region" description="Helical" evidence="1">
    <location>
        <begin position="77"/>
        <end position="99"/>
    </location>
</feature>
<dbReference type="EMBL" id="AP024222">
    <property type="protein sequence ID" value="BCO05640.1"/>
    <property type="molecule type" value="Genomic_DNA"/>
</dbReference>
<dbReference type="Proteomes" id="UP000192016">
    <property type="component" value="Chromosome"/>
</dbReference>
<feature type="transmembrane region" description="Helical" evidence="1">
    <location>
        <begin position="24"/>
        <end position="45"/>
    </location>
</feature>
<evidence type="ECO:0000313" key="5">
    <source>
        <dbReference type="EMBL" id="WOW93579.1"/>
    </source>
</evidence>
<dbReference type="EMBL" id="CP032148">
    <property type="protein sequence ID" value="QSD62589.1"/>
    <property type="molecule type" value="Genomic_DNA"/>
</dbReference>
<evidence type="ECO:0000313" key="2">
    <source>
        <dbReference type="EMBL" id="ARE28258.1"/>
    </source>
</evidence>
<name>A0A0M2ZSE8_LACLC</name>
<dbReference type="PANTHER" id="PTHR34980">
    <property type="entry name" value="INNER MEMBRANE PROTEIN-RELATED-RELATED"/>
    <property type="match status" value="1"/>
</dbReference>
<reference evidence="6 7" key="1">
    <citation type="journal article" date="2017" name="BMC Genomics">
        <title>Comparative and functional genomics of the Lactococcus lactis taxon; insights into evolution and niche adaptation.</title>
        <authorList>
            <person name="Kelleher P."/>
            <person name="Bottacini F."/>
            <person name="Mahony J."/>
            <person name="Kilcawley K.N."/>
            <person name="van Sinderen D."/>
        </authorList>
    </citation>
    <scope>NUCLEOTIDE SEQUENCE [LARGE SCALE GENOMIC DNA]</scope>
    <source>
        <strain evidence="2 6">JM1</strain>
        <strain evidence="5 7">UC109</strain>
    </source>
</reference>
<feature type="transmembrane region" description="Helical" evidence="1">
    <location>
        <begin position="111"/>
        <end position="128"/>
    </location>
</feature>
<dbReference type="Proteomes" id="UP000191806">
    <property type="component" value="Chromosome"/>
</dbReference>
<reference evidence="3 8" key="3">
    <citation type="submission" date="2020-12" db="EMBL/GenBank/DDBJ databases">
        <title>Complete genome sequence of lactococcus lactis subsp. cremoris strain EPSC and strain G3-2.</title>
        <authorList>
            <person name="Kita K."/>
            <person name="Ishikawa S."/>
        </authorList>
    </citation>
    <scope>NUCLEOTIDE SEQUENCE [LARGE SCALE GENOMIC DNA]</scope>
    <source>
        <strain evidence="3 8">EPSC</strain>
    </source>
</reference>
<dbReference type="EMBL" id="CP015899">
    <property type="protein sequence ID" value="ARE28258.1"/>
    <property type="molecule type" value="Genomic_DNA"/>
</dbReference>
<dbReference type="GO" id="GO:0005886">
    <property type="term" value="C:plasma membrane"/>
    <property type="evidence" value="ECO:0007669"/>
    <property type="project" value="TreeGrafter"/>
</dbReference>
<reference evidence="4" key="2">
    <citation type="journal article" date="2020" name="Mol. Microbiol.">
        <title>The CWPS Rubik's cube: Linking diversity of cell wall polysaccharide structures with the encoded biosynthetic machinery of selected Lactococcus lactis strains.</title>
        <authorList>
            <person name="Mahony J."/>
            <person name="Frantzen C."/>
            <person name="Vinogradov E."/>
            <person name="Sadovskaya I."/>
            <person name="Theodorou I."/>
            <person name="Kelleher P."/>
            <person name="Chapot-Chartier M.P."/>
            <person name="Cambillau C."/>
            <person name="Holo H."/>
            <person name="van Sinderen D."/>
        </authorList>
    </citation>
    <scope>NUCLEOTIDE SEQUENCE</scope>
    <source>
        <strain evidence="4">1196</strain>
    </source>
</reference>
<dbReference type="RefSeq" id="WP_011835491.1">
    <property type="nucleotide sequence ID" value="NZ_AP018499.1"/>
</dbReference>
<reference evidence="2" key="4">
    <citation type="submission" date="2023-03" db="EMBL/GenBank/DDBJ databases">
        <authorList>
            <person name="McDonnell B."/>
        </authorList>
    </citation>
    <scope>NUCLEOTIDE SEQUENCE</scope>
    <source>
        <strain evidence="2">JM1</strain>
        <strain evidence="5">UC109</strain>
    </source>
</reference>
<dbReference type="Proteomes" id="UP000595253">
    <property type="component" value="Chromosome"/>
</dbReference>
<keyword evidence="1" id="KW-0472">Membrane</keyword>
<dbReference type="EMBL" id="CP015907">
    <property type="protein sequence ID" value="WOW93579.1"/>
    <property type="molecule type" value="Genomic_DNA"/>
</dbReference>
<evidence type="ECO:0000256" key="1">
    <source>
        <dbReference type="SAM" id="Phobius"/>
    </source>
</evidence>
<sequence length="173" mass="19920">MIKAYIKYWKKAGDFKTYSSRSDYWWVFLANFIIFAILSFFNFMIMIPRAAKIMNQAGDSSQTEIIRQVTDLYTNPTGGALVIIIITAIAGLAILIPSVSLTARRLRDARLPWWISLIFGLAAIYGLLTMFIHQEMLQQLGFIFNLITFIVYILCLFPTKYGVEEEDDSRSYE</sequence>
<dbReference type="PANTHER" id="PTHR34980:SF2">
    <property type="entry name" value="INNER MEMBRANE PROTEIN YHAH-RELATED"/>
    <property type="match status" value="1"/>
</dbReference>
<evidence type="ECO:0000313" key="8">
    <source>
        <dbReference type="Proteomes" id="UP000595253"/>
    </source>
</evidence>
<organism evidence="2 6">
    <name type="scientific">Lactococcus lactis subsp. cremoris</name>
    <name type="common">Streptococcus cremoris</name>
    <dbReference type="NCBI Taxonomy" id="1359"/>
    <lineage>
        <taxon>Bacteria</taxon>
        <taxon>Bacillati</taxon>
        <taxon>Bacillota</taxon>
        <taxon>Bacilli</taxon>
        <taxon>Lactobacillales</taxon>
        <taxon>Streptococcaceae</taxon>
        <taxon>Lactococcus</taxon>
    </lineage>
</organism>
<dbReference type="Proteomes" id="UP000663552">
    <property type="component" value="Chromosome"/>
</dbReference>
<dbReference type="AlphaFoldDB" id="A0A0M2ZSE8"/>
<evidence type="ECO:0000313" key="4">
    <source>
        <dbReference type="EMBL" id="QSD62589.1"/>
    </source>
</evidence>
<feature type="transmembrane region" description="Helical" evidence="1">
    <location>
        <begin position="140"/>
        <end position="159"/>
    </location>
</feature>
<evidence type="ECO:0000313" key="7">
    <source>
        <dbReference type="Proteomes" id="UP000192016"/>
    </source>
</evidence>
<dbReference type="Pfam" id="PF05656">
    <property type="entry name" value="DUF805"/>
    <property type="match status" value="1"/>
</dbReference>
<proteinExistence type="predicted"/>
<keyword evidence="1" id="KW-1133">Transmembrane helix</keyword>
<accession>A0A0M2ZSE8</accession>
<dbReference type="OMA" id="WAILCNS"/>
<evidence type="ECO:0000313" key="6">
    <source>
        <dbReference type="Proteomes" id="UP000191806"/>
    </source>
</evidence>
<gene>
    <name evidence="3" type="primary">yiiF</name>
    <name evidence="4" type="ORF">LL1196_0947</name>
    <name evidence="3" type="ORF">LLC_08800</name>
    <name evidence="2" type="ORF">LLJM1_0876</name>
    <name evidence="5" type="ORF">LLUC109_0840</name>
</gene>
<keyword evidence="1" id="KW-0812">Transmembrane</keyword>
<evidence type="ECO:0000313" key="3">
    <source>
        <dbReference type="EMBL" id="BCO05640.1"/>
    </source>
</evidence>
<dbReference type="InterPro" id="IPR008523">
    <property type="entry name" value="DUF805"/>
</dbReference>